<name>A0A915IG07_ROMCU</name>
<evidence type="ECO:0000313" key="3">
    <source>
        <dbReference type="WBParaSite" id="nRc.2.0.1.t13070-RA"/>
    </source>
</evidence>
<accession>A0A915IG07</accession>
<proteinExistence type="predicted"/>
<dbReference type="WBParaSite" id="nRc.2.0.1.t13070-RA">
    <property type="protein sequence ID" value="nRc.2.0.1.t13070-RA"/>
    <property type="gene ID" value="nRc.2.0.1.g13070"/>
</dbReference>
<sequence length="80" mass="8926">MCVIGGTTSIRKRNSTNEPTPKRSPVPGICKLRKYAANQTNKEQLKIEVLRSELLKNEAAVRAYESEIRKYDAAAEAFTA</sequence>
<dbReference type="AlphaFoldDB" id="A0A915IG07"/>
<evidence type="ECO:0000313" key="2">
    <source>
        <dbReference type="Proteomes" id="UP000887565"/>
    </source>
</evidence>
<feature type="region of interest" description="Disordered" evidence="1">
    <location>
        <begin position="1"/>
        <end position="28"/>
    </location>
</feature>
<keyword evidence="2" id="KW-1185">Reference proteome</keyword>
<reference evidence="3" key="1">
    <citation type="submission" date="2022-11" db="UniProtKB">
        <authorList>
            <consortium name="WormBaseParasite"/>
        </authorList>
    </citation>
    <scope>IDENTIFICATION</scope>
</reference>
<dbReference type="Proteomes" id="UP000887565">
    <property type="component" value="Unplaced"/>
</dbReference>
<evidence type="ECO:0000256" key="1">
    <source>
        <dbReference type="SAM" id="MobiDB-lite"/>
    </source>
</evidence>
<organism evidence="2 3">
    <name type="scientific">Romanomermis culicivorax</name>
    <name type="common">Nematode worm</name>
    <dbReference type="NCBI Taxonomy" id="13658"/>
    <lineage>
        <taxon>Eukaryota</taxon>
        <taxon>Metazoa</taxon>
        <taxon>Ecdysozoa</taxon>
        <taxon>Nematoda</taxon>
        <taxon>Enoplea</taxon>
        <taxon>Dorylaimia</taxon>
        <taxon>Mermithida</taxon>
        <taxon>Mermithoidea</taxon>
        <taxon>Mermithidae</taxon>
        <taxon>Romanomermis</taxon>
    </lineage>
</organism>
<protein>
    <submittedName>
        <fullName evidence="3">Uncharacterized protein</fullName>
    </submittedName>
</protein>